<evidence type="ECO:0000313" key="1">
    <source>
        <dbReference type="EMBL" id="CUU60273.1"/>
    </source>
</evidence>
<accession>A0A0S4QXD0</accession>
<name>A0A0S4QXD0_9ACTN</name>
<evidence type="ECO:0008006" key="3">
    <source>
        <dbReference type="Google" id="ProtNLM"/>
    </source>
</evidence>
<dbReference type="SUPFAM" id="SSF52402">
    <property type="entry name" value="Adenine nucleotide alpha hydrolases-like"/>
    <property type="match status" value="1"/>
</dbReference>
<dbReference type="Gene3D" id="3.40.50.12370">
    <property type="match status" value="1"/>
</dbReference>
<proteinExistence type="predicted"/>
<organism evidence="1 2">
    <name type="scientific">Parafrankia irregularis</name>
    <dbReference type="NCBI Taxonomy" id="795642"/>
    <lineage>
        <taxon>Bacteria</taxon>
        <taxon>Bacillati</taxon>
        <taxon>Actinomycetota</taxon>
        <taxon>Actinomycetes</taxon>
        <taxon>Frankiales</taxon>
        <taxon>Frankiaceae</taxon>
        <taxon>Parafrankia</taxon>
    </lineage>
</organism>
<keyword evidence="2" id="KW-1185">Reference proteome</keyword>
<dbReference type="EMBL" id="FAOZ01000037">
    <property type="protein sequence ID" value="CUU60273.1"/>
    <property type="molecule type" value="Genomic_DNA"/>
</dbReference>
<dbReference type="AlphaFoldDB" id="A0A0S4QXD0"/>
<evidence type="ECO:0000313" key="2">
    <source>
        <dbReference type="Proteomes" id="UP000198802"/>
    </source>
</evidence>
<gene>
    <name evidence="1" type="ORF">Ga0074812_13757</name>
</gene>
<protein>
    <recommendedName>
        <fullName evidence="3">Universal stress protein family protein</fullName>
    </recommendedName>
</protein>
<dbReference type="Proteomes" id="UP000198802">
    <property type="component" value="Unassembled WGS sequence"/>
</dbReference>
<dbReference type="RefSeq" id="WP_006540014.1">
    <property type="nucleotide sequence ID" value="NZ_FAOZ01000037.1"/>
</dbReference>
<sequence>MEQAEGRRLATRTTSGSHVIVGLRAGDAGDLADVLLAAELAARMGSRLVVVAVRDRWSRWARWSTGMYGAFGMEGVAYASRNAEQEVDDEFQQRVADVVSLVNVEWTLEWVSGSCERAAMRYARRNPTALVMFRPPSGR</sequence>
<reference evidence="2" key="1">
    <citation type="submission" date="2015-11" db="EMBL/GenBank/DDBJ databases">
        <authorList>
            <person name="Varghese N."/>
        </authorList>
    </citation>
    <scope>NUCLEOTIDE SEQUENCE [LARGE SCALE GENOMIC DNA]</scope>
    <source>
        <strain evidence="2">DSM 45899</strain>
    </source>
</reference>